<evidence type="ECO:0000313" key="3">
    <source>
        <dbReference type="EMBL" id="MCP2269971.1"/>
    </source>
</evidence>
<gene>
    <name evidence="3" type="ORF">LV75_002472</name>
</gene>
<dbReference type="RefSeq" id="WP_253886955.1">
    <property type="nucleotide sequence ID" value="NZ_BAAAVB010000013.1"/>
</dbReference>
<evidence type="ECO:0000256" key="1">
    <source>
        <dbReference type="ARBA" id="ARBA00008812"/>
    </source>
</evidence>
<sequence length="167" mass="17641">MTDHDIQPGTYAIDPGRSTVRFRTKHVFGLFPATGSFPLTEGRITVAETTADSAATATVSAAGFASGNPTRDTQVRSATYLDAAAHPDITFTGTRFDPATDTLHGELTVKQVTKPVDLTIDSIAAVENTLTARAVTTVDRFAFGVTALPGMTGRVLRLTVEVTAVRT</sequence>
<dbReference type="Proteomes" id="UP001205185">
    <property type="component" value="Unassembled WGS sequence"/>
</dbReference>
<dbReference type="EMBL" id="JAMTCO010000006">
    <property type="protein sequence ID" value="MCP2269971.1"/>
    <property type="molecule type" value="Genomic_DNA"/>
</dbReference>
<reference evidence="3 4" key="1">
    <citation type="submission" date="2022-06" db="EMBL/GenBank/DDBJ databases">
        <title>Genomic Encyclopedia of Archaeal and Bacterial Type Strains, Phase II (KMG-II): from individual species to whole genera.</title>
        <authorList>
            <person name="Goeker M."/>
        </authorList>
    </citation>
    <scope>NUCLEOTIDE SEQUENCE [LARGE SCALE GENOMIC DNA]</scope>
    <source>
        <strain evidence="3 4">DSM 44255</strain>
    </source>
</reference>
<proteinExistence type="inferred from homology"/>
<organism evidence="3 4">
    <name type="scientific">Actinokineospora diospyrosa</name>
    <dbReference type="NCBI Taxonomy" id="103728"/>
    <lineage>
        <taxon>Bacteria</taxon>
        <taxon>Bacillati</taxon>
        <taxon>Actinomycetota</taxon>
        <taxon>Actinomycetes</taxon>
        <taxon>Pseudonocardiales</taxon>
        <taxon>Pseudonocardiaceae</taxon>
        <taxon>Actinokineospora</taxon>
    </lineage>
</organism>
<keyword evidence="4" id="KW-1185">Reference proteome</keyword>
<dbReference type="InterPro" id="IPR036761">
    <property type="entry name" value="TTHA0802/YceI-like_sf"/>
</dbReference>
<feature type="domain" description="Lipid/polyisoprenoid-binding YceI-like" evidence="2">
    <location>
        <begin position="10"/>
        <end position="165"/>
    </location>
</feature>
<dbReference type="PANTHER" id="PTHR34406:SF1">
    <property type="entry name" value="PROTEIN YCEI"/>
    <property type="match status" value="1"/>
</dbReference>
<name>A0ABT1IC88_9PSEU</name>
<dbReference type="SUPFAM" id="SSF101874">
    <property type="entry name" value="YceI-like"/>
    <property type="match status" value="1"/>
</dbReference>
<dbReference type="InterPro" id="IPR007372">
    <property type="entry name" value="Lipid/polyisoprenoid-bd_YceI"/>
</dbReference>
<dbReference type="SMART" id="SM00867">
    <property type="entry name" value="YceI"/>
    <property type="match status" value="1"/>
</dbReference>
<dbReference type="Pfam" id="PF04264">
    <property type="entry name" value="YceI"/>
    <property type="match status" value="1"/>
</dbReference>
<protein>
    <submittedName>
        <fullName evidence="3">Polyisoprenoid-binding protein YceI</fullName>
    </submittedName>
</protein>
<evidence type="ECO:0000313" key="4">
    <source>
        <dbReference type="Proteomes" id="UP001205185"/>
    </source>
</evidence>
<dbReference type="PANTHER" id="PTHR34406">
    <property type="entry name" value="PROTEIN YCEI"/>
    <property type="match status" value="1"/>
</dbReference>
<accession>A0ABT1IC88</accession>
<comment type="similarity">
    <text evidence="1">Belongs to the UPF0312 family.</text>
</comment>
<comment type="caution">
    <text evidence="3">The sequence shown here is derived from an EMBL/GenBank/DDBJ whole genome shotgun (WGS) entry which is preliminary data.</text>
</comment>
<evidence type="ECO:0000259" key="2">
    <source>
        <dbReference type="SMART" id="SM00867"/>
    </source>
</evidence>
<dbReference type="Gene3D" id="2.40.128.110">
    <property type="entry name" value="Lipid/polyisoprenoid-binding, YceI-like"/>
    <property type="match status" value="1"/>
</dbReference>